<dbReference type="InterPro" id="IPR011032">
    <property type="entry name" value="GroES-like_sf"/>
</dbReference>
<dbReference type="GO" id="GO:0070402">
    <property type="term" value="F:NADPH binding"/>
    <property type="evidence" value="ECO:0007669"/>
    <property type="project" value="TreeGrafter"/>
</dbReference>
<dbReference type="Pfam" id="PF00107">
    <property type="entry name" value="ADH_zinc_N"/>
    <property type="match status" value="1"/>
</dbReference>
<evidence type="ECO:0000256" key="2">
    <source>
        <dbReference type="ARBA" id="ARBA00023002"/>
    </source>
</evidence>
<dbReference type="GO" id="GO:0035925">
    <property type="term" value="F:mRNA 3'-UTR AU-rich region binding"/>
    <property type="evidence" value="ECO:0007669"/>
    <property type="project" value="TreeGrafter"/>
</dbReference>
<dbReference type="Gene3D" id="3.90.180.10">
    <property type="entry name" value="Medium-chain alcohol dehydrogenases, catalytic domain"/>
    <property type="match status" value="1"/>
</dbReference>
<dbReference type="RefSeq" id="WP_167616026.1">
    <property type="nucleotide sequence ID" value="NZ_JAAUVV010000004.1"/>
</dbReference>
<accession>A0AAP7CBY9</accession>
<evidence type="ECO:0000313" key="5">
    <source>
        <dbReference type="Proteomes" id="UP000591626"/>
    </source>
</evidence>
<evidence type="ECO:0000259" key="3">
    <source>
        <dbReference type="SMART" id="SM00829"/>
    </source>
</evidence>
<proteinExistence type="predicted"/>
<comment type="caution">
    <text evidence="4">The sequence shown here is derived from an EMBL/GenBank/DDBJ whole genome shotgun (WGS) entry which is preliminary data.</text>
</comment>
<dbReference type="CDD" id="cd05286">
    <property type="entry name" value="QOR2"/>
    <property type="match status" value="1"/>
</dbReference>
<dbReference type="PANTHER" id="PTHR48106">
    <property type="entry name" value="QUINONE OXIDOREDUCTASE PIG3-RELATED"/>
    <property type="match status" value="1"/>
</dbReference>
<dbReference type="SUPFAM" id="SSF51735">
    <property type="entry name" value="NAD(P)-binding Rossmann-fold domains"/>
    <property type="match status" value="1"/>
</dbReference>
<dbReference type="AlphaFoldDB" id="A0AAP7CBY9"/>
<dbReference type="GO" id="GO:0005829">
    <property type="term" value="C:cytosol"/>
    <property type="evidence" value="ECO:0007669"/>
    <property type="project" value="TreeGrafter"/>
</dbReference>
<evidence type="ECO:0000256" key="1">
    <source>
        <dbReference type="ARBA" id="ARBA00022857"/>
    </source>
</evidence>
<dbReference type="Proteomes" id="UP000591626">
    <property type="component" value="Unassembled WGS sequence"/>
</dbReference>
<dbReference type="Gene3D" id="3.40.50.720">
    <property type="entry name" value="NAD(P)-binding Rossmann-like Domain"/>
    <property type="match status" value="1"/>
</dbReference>
<dbReference type="Pfam" id="PF08240">
    <property type="entry name" value="ADH_N"/>
    <property type="match status" value="1"/>
</dbReference>
<name>A0AAP7CBY9_9CORY</name>
<dbReference type="GO" id="GO:0003960">
    <property type="term" value="F:quinone reductase (NADPH) activity"/>
    <property type="evidence" value="ECO:0007669"/>
    <property type="project" value="InterPro"/>
</dbReference>
<dbReference type="InterPro" id="IPR020843">
    <property type="entry name" value="ER"/>
</dbReference>
<protein>
    <submittedName>
        <fullName evidence="4">Quinone oxidoreductase</fullName>
    </submittedName>
</protein>
<evidence type="ECO:0000313" key="4">
    <source>
        <dbReference type="EMBL" id="NJJ03466.1"/>
    </source>
</evidence>
<dbReference type="InterPro" id="IPR013154">
    <property type="entry name" value="ADH-like_N"/>
</dbReference>
<dbReference type="InterPro" id="IPR047618">
    <property type="entry name" value="QOR-like"/>
</dbReference>
<reference evidence="4 5" key="1">
    <citation type="submission" date="2020-03" db="EMBL/GenBank/DDBJ databases">
        <title>Draft genome sequences of bacterial isolates from the female urobiome.</title>
        <authorList>
            <person name="Miller-Ensminger T."/>
            <person name="Wolfe A.J."/>
            <person name="Putonti C."/>
        </authorList>
    </citation>
    <scope>NUCLEOTIDE SEQUENCE [LARGE SCALE GENOMIC DNA]</scope>
    <source>
        <strain evidence="4 5">UMB8490</strain>
    </source>
</reference>
<dbReference type="InterPro" id="IPR036291">
    <property type="entry name" value="NAD(P)-bd_dom_sf"/>
</dbReference>
<feature type="domain" description="Enoyl reductase (ER)" evidence="3">
    <location>
        <begin position="10"/>
        <end position="320"/>
    </location>
</feature>
<keyword evidence="1" id="KW-0521">NADP</keyword>
<dbReference type="SMART" id="SM00829">
    <property type="entry name" value="PKS_ER"/>
    <property type="match status" value="1"/>
</dbReference>
<organism evidence="4 5">
    <name type="scientific">Corynebacterium coyleae</name>
    <dbReference type="NCBI Taxonomy" id="53374"/>
    <lineage>
        <taxon>Bacteria</taxon>
        <taxon>Bacillati</taxon>
        <taxon>Actinomycetota</taxon>
        <taxon>Actinomycetes</taxon>
        <taxon>Mycobacteriales</taxon>
        <taxon>Corynebacteriaceae</taxon>
        <taxon>Corynebacterium</taxon>
    </lineage>
</organism>
<dbReference type="EMBL" id="JAAUVV010000004">
    <property type="protein sequence ID" value="NJJ03466.1"/>
    <property type="molecule type" value="Genomic_DNA"/>
</dbReference>
<sequence length="325" mass="34900">MKAILVTKHGGSEVLEYTEVADPVPGEGQLLVDVDYAGVNYIDTYFRSGTYASEPPYIPGTEGCGRVVDDPLGEIAPGTLVAWHDAPGSYAEKVAVDRNRLVAVPEGVQPEVAASMLLQGMTSHYLLHGVRDTRPGDTMVITAGAGGVGLVLTQMAAALETTVYSIVSSDEKEDLAYKAGATKVFRYGDKGSALAEEIKEANGGKGVNVVYDGVGRDTFQFALEVTGPRGLVCSFGSASGDVEPFKIQELNQHGALFLTRPSLKHYVATDEEFLMRAQAVVRAIEDGTVRMRVHPPYELKNARKAHEDLQARKTTGSVVLKIERD</sequence>
<dbReference type="InterPro" id="IPR013149">
    <property type="entry name" value="ADH-like_C"/>
</dbReference>
<gene>
    <name evidence="4" type="ORF">HC138_03675</name>
</gene>
<dbReference type="PANTHER" id="PTHR48106:SF13">
    <property type="entry name" value="QUINONE OXIDOREDUCTASE-RELATED"/>
    <property type="match status" value="1"/>
</dbReference>
<keyword evidence="2" id="KW-0560">Oxidoreductase</keyword>
<dbReference type="SUPFAM" id="SSF50129">
    <property type="entry name" value="GroES-like"/>
    <property type="match status" value="1"/>
</dbReference>